<dbReference type="EMBL" id="BSVB01000001">
    <property type="protein sequence ID" value="GMA96768.1"/>
    <property type="molecule type" value="Genomic_DNA"/>
</dbReference>
<reference evidence="3" key="1">
    <citation type="journal article" date="2019" name="Int. J. Syst. Evol. Microbiol.">
        <title>The Global Catalogue of Microorganisms (GCM) 10K type strain sequencing project: providing services to taxonomists for standard genome sequencing and annotation.</title>
        <authorList>
            <consortium name="The Broad Institute Genomics Platform"/>
            <consortium name="The Broad Institute Genome Sequencing Center for Infectious Disease"/>
            <person name="Wu L."/>
            <person name="Ma J."/>
        </authorList>
    </citation>
    <scope>NUCLEOTIDE SEQUENCE [LARGE SCALE GENOMIC DNA]</scope>
    <source>
        <strain evidence="3">NBRC 108894</strain>
    </source>
</reference>
<feature type="region of interest" description="Disordered" evidence="1">
    <location>
        <begin position="99"/>
        <end position="159"/>
    </location>
</feature>
<proteinExistence type="predicted"/>
<protein>
    <recommendedName>
        <fullName evidence="4">DNA-directed DNA polymerase family A palm domain-containing protein</fullName>
    </recommendedName>
</protein>
<dbReference type="InterPro" id="IPR043502">
    <property type="entry name" value="DNA/RNA_pol_sf"/>
</dbReference>
<gene>
    <name evidence="2" type="ORF">GCM10025881_35920</name>
</gene>
<evidence type="ECO:0000313" key="3">
    <source>
        <dbReference type="Proteomes" id="UP001157034"/>
    </source>
</evidence>
<organism evidence="2 3">
    <name type="scientific">Pseudolysinimonas kribbensis</name>
    <dbReference type="NCBI Taxonomy" id="433641"/>
    <lineage>
        <taxon>Bacteria</taxon>
        <taxon>Bacillati</taxon>
        <taxon>Actinomycetota</taxon>
        <taxon>Actinomycetes</taxon>
        <taxon>Micrococcales</taxon>
        <taxon>Microbacteriaceae</taxon>
        <taxon>Pseudolysinimonas</taxon>
    </lineage>
</organism>
<name>A0ABQ6KBK0_9MICO</name>
<dbReference type="Proteomes" id="UP001157034">
    <property type="component" value="Unassembled WGS sequence"/>
</dbReference>
<feature type="region of interest" description="Disordered" evidence="1">
    <location>
        <begin position="1"/>
        <end position="35"/>
    </location>
</feature>
<accession>A0ABQ6KBK0</accession>
<feature type="compositionally biased region" description="Low complexity" evidence="1">
    <location>
        <begin position="119"/>
        <end position="142"/>
    </location>
</feature>
<dbReference type="SUPFAM" id="SSF56672">
    <property type="entry name" value="DNA/RNA polymerases"/>
    <property type="match status" value="1"/>
</dbReference>
<evidence type="ECO:0000313" key="2">
    <source>
        <dbReference type="EMBL" id="GMA96768.1"/>
    </source>
</evidence>
<evidence type="ECO:0008006" key="4">
    <source>
        <dbReference type="Google" id="ProtNLM"/>
    </source>
</evidence>
<keyword evidence="3" id="KW-1185">Reference proteome</keyword>
<evidence type="ECO:0000256" key="1">
    <source>
        <dbReference type="SAM" id="MobiDB-lite"/>
    </source>
</evidence>
<comment type="caution">
    <text evidence="2">The sequence shown here is derived from an EMBL/GenBank/DDBJ whole genome shotgun (WGS) entry which is preliminary data.</text>
</comment>
<sequence length="159" mass="17747">MVTTWLGRSSPPGRHGPGRIDGADETLSDAETRRAQNDARGWGRFTRNFVVQGTAAEWALCWMGGLRRRLWELGGPGQPLTERPHLVFFLHDELIVHTPRRSRRSSRSPCASRQRRPDVCSSVPPRSSSPSPSRRWSATPTRNEPGETPNDTLVTLGVL</sequence>